<protein>
    <recommendedName>
        <fullName evidence="8">tRNA(Ile)-lysidine synthase</fullName>
        <ecNumber evidence="8">6.3.4.19</ecNumber>
    </recommendedName>
    <alternativeName>
        <fullName evidence="8">tRNA(Ile)-2-lysyl-cytidine synthase</fullName>
    </alternativeName>
    <alternativeName>
        <fullName evidence="8">tRNA(Ile)-lysidine synthetase</fullName>
    </alternativeName>
</protein>
<feature type="domain" description="Lysidine-tRNA(Ile) synthetase C-terminal" evidence="9">
    <location>
        <begin position="391"/>
        <end position="454"/>
    </location>
</feature>
<evidence type="ECO:0000313" key="10">
    <source>
        <dbReference type="EMBL" id="PQA42613.1"/>
    </source>
</evidence>
<evidence type="ECO:0000256" key="4">
    <source>
        <dbReference type="ARBA" id="ARBA00022694"/>
    </source>
</evidence>
<evidence type="ECO:0000256" key="2">
    <source>
        <dbReference type="ARBA" id="ARBA00022490"/>
    </source>
</evidence>
<keyword evidence="2 8" id="KW-0963">Cytoplasm</keyword>
<evidence type="ECO:0000256" key="5">
    <source>
        <dbReference type="ARBA" id="ARBA00022741"/>
    </source>
</evidence>
<dbReference type="PANTHER" id="PTHR43033">
    <property type="entry name" value="TRNA(ILE)-LYSIDINE SYNTHASE-RELATED"/>
    <property type="match status" value="1"/>
</dbReference>
<evidence type="ECO:0000256" key="7">
    <source>
        <dbReference type="ARBA" id="ARBA00048539"/>
    </source>
</evidence>
<dbReference type="OrthoDB" id="9807403at2"/>
<dbReference type="InterPro" id="IPR012796">
    <property type="entry name" value="Lysidine-tRNA-synth_C"/>
</dbReference>
<evidence type="ECO:0000313" key="11">
    <source>
        <dbReference type="Proteomes" id="UP000243900"/>
    </source>
</evidence>
<dbReference type="Gene3D" id="3.40.50.620">
    <property type="entry name" value="HUPs"/>
    <property type="match status" value="1"/>
</dbReference>
<keyword evidence="3 8" id="KW-0436">Ligase</keyword>
<comment type="subcellular location">
    <subcellularLocation>
        <location evidence="1 8">Cytoplasm</location>
    </subcellularLocation>
</comment>
<gene>
    <name evidence="8 10" type="primary">tilS</name>
    <name evidence="10" type="ORF">C5O18_05825</name>
</gene>
<accession>A0A2P6ASC1</accession>
<dbReference type="Gene3D" id="1.20.59.20">
    <property type="match status" value="1"/>
</dbReference>
<dbReference type="Pfam" id="PF09179">
    <property type="entry name" value="TilS"/>
    <property type="match status" value="1"/>
</dbReference>
<organism evidence="10 11">
    <name type="scientific">Amnimonas aquatica</name>
    <dbReference type="NCBI Taxonomy" id="2094561"/>
    <lineage>
        <taxon>Bacteria</taxon>
        <taxon>Pseudomonadati</taxon>
        <taxon>Pseudomonadota</taxon>
        <taxon>Gammaproteobacteria</taxon>
        <taxon>Moraxellales</taxon>
        <taxon>Moraxellaceae</taxon>
        <taxon>Amnimonas</taxon>
    </lineage>
</organism>
<comment type="function">
    <text evidence="8">Ligates lysine onto the cytidine present at position 34 of the AUA codon-specific tRNA(Ile) that contains the anticodon CAU, in an ATP-dependent manner. Cytidine is converted to lysidine, thus changing the amino acid specificity of the tRNA from methionine to isoleucine.</text>
</comment>
<comment type="caution">
    <text evidence="10">The sequence shown here is derived from an EMBL/GenBank/DDBJ whole genome shotgun (WGS) entry which is preliminary data.</text>
</comment>
<evidence type="ECO:0000256" key="3">
    <source>
        <dbReference type="ARBA" id="ARBA00022598"/>
    </source>
</evidence>
<dbReference type="Pfam" id="PF11734">
    <property type="entry name" value="TilS_C"/>
    <property type="match status" value="1"/>
</dbReference>
<dbReference type="Pfam" id="PF01171">
    <property type="entry name" value="ATP_bind_3"/>
    <property type="match status" value="1"/>
</dbReference>
<evidence type="ECO:0000256" key="8">
    <source>
        <dbReference type="HAMAP-Rule" id="MF_01161"/>
    </source>
</evidence>
<evidence type="ECO:0000256" key="6">
    <source>
        <dbReference type="ARBA" id="ARBA00022840"/>
    </source>
</evidence>
<reference evidence="11" key="1">
    <citation type="submission" date="2018-02" db="EMBL/GenBank/DDBJ databases">
        <title>Genome sequencing of Solimonas sp. HR-BB.</title>
        <authorList>
            <person name="Lee Y."/>
            <person name="Jeon C.O."/>
        </authorList>
    </citation>
    <scope>NUCLEOTIDE SEQUENCE [LARGE SCALE GENOMIC DNA]</scope>
    <source>
        <strain evidence="11">HR-E</strain>
    </source>
</reference>
<proteinExistence type="inferred from homology"/>
<comment type="similarity">
    <text evidence="8">Belongs to the tRNA(Ile)-lysidine synthase family.</text>
</comment>
<dbReference type="Proteomes" id="UP000243900">
    <property type="component" value="Unassembled WGS sequence"/>
</dbReference>
<dbReference type="InterPro" id="IPR014729">
    <property type="entry name" value="Rossmann-like_a/b/a_fold"/>
</dbReference>
<name>A0A2P6ASC1_9GAMM</name>
<dbReference type="SMART" id="SM00977">
    <property type="entry name" value="TilS_C"/>
    <property type="match status" value="1"/>
</dbReference>
<dbReference type="PANTHER" id="PTHR43033:SF1">
    <property type="entry name" value="TRNA(ILE)-LYSIDINE SYNTHASE-RELATED"/>
    <property type="match status" value="1"/>
</dbReference>
<dbReference type="InterPro" id="IPR012094">
    <property type="entry name" value="tRNA_Ile_lys_synt"/>
</dbReference>
<dbReference type="GO" id="GO:0005524">
    <property type="term" value="F:ATP binding"/>
    <property type="evidence" value="ECO:0007669"/>
    <property type="project" value="UniProtKB-UniRule"/>
</dbReference>
<dbReference type="EC" id="6.3.4.19" evidence="8"/>
<dbReference type="InterPro" id="IPR015262">
    <property type="entry name" value="tRNA_Ile_lys_synt_subst-bd"/>
</dbReference>
<dbReference type="SUPFAM" id="SSF82829">
    <property type="entry name" value="MesJ substrate recognition domain-like"/>
    <property type="match status" value="1"/>
</dbReference>
<evidence type="ECO:0000256" key="1">
    <source>
        <dbReference type="ARBA" id="ARBA00004496"/>
    </source>
</evidence>
<dbReference type="GO" id="GO:0006400">
    <property type="term" value="P:tRNA modification"/>
    <property type="evidence" value="ECO:0007669"/>
    <property type="project" value="UniProtKB-UniRule"/>
</dbReference>
<evidence type="ECO:0000259" key="9">
    <source>
        <dbReference type="SMART" id="SM00977"/>
    </source>
</evidence>
<dbReference type="EMBL" id="PTQZ01000116">
    <property type="protein sequence ID" value="PQA42613.1"/>
    <property type="molecule type" value="Genomic_DNA"/>
</dbReference>
<dbReference type="GO" id="GO:0005737">
    <property type="term" value="C:cytoplasm"/>
    <property type="evidence" value="ECO:0007669"/>
    <property type="project" value="UniProtKB-SubCell"/>
</dbReference>
<dbReference type="InterPro" id="IPR011063">
    <property type="entry name" value="TilS/TtcA_N"/>
</dbReference>
<dbReference type="NCBIfam" id="TIGR02432">
    <property type="entry name" value="lysidine_TilS_N"/>
    <property type="match status" value="1"/>
</dbReference>
<dbReference type="SUPFAM" id="SSF56037">
    <property type="entry name" value="PheT/TilS domain"/>
    <property type="match status" value="1"/>
</dbReference>
<keyword evidence="4 8" id="KW-0819">tRNA processing</keyword>
<dbReference type="GO" id="GO:0032267">
    <property type="term" value="F:tRNA(Ile)-lysidine synthase activity"/>
    <property type="evidence" value="ECO:0007669"/>
    <property type="project" value="UniProtKB-EC"/>
</dbReference>
<keyword evidence="6 8" id="KW-0067">ATP-binding</keyword>
<keyword evidence="11" id="KW-1185">Reference proteome</keyword>
<comment type="catalytic activity">
    <reaction evidence="7 8">
        <text>cytidine(34) in tRNA(Ile2) + L-lysine + ATP = lysidine(34) in tRNA(Ile2) + AMP + diphosphate + H(+)</text>
        <dbReference type="Rhea" id="RHEA:43744"/>
        <dbReference type="Rhea" id="RHEA-COMP:10625"/>
        <dbReference type="Rhea" id="RHEA-COMP:10670"/>
        <dbReference type="ChEBI" id="CHEBI:15378"/>
        <dbReference type="ChEBI" id="CHEBI:30616"/>
        <dbReference type="ChEBI" id="CHEBI:32551"/>
        <dbReference type="ChEBI" id="CHEBI:33019"/>
        <dbReference type="ChEBI" id="CHEBI:82748"/>
        <dbReference type="ChEBI" id="CHEBI:83665"/>
        <dbReference type="ChEBI" id="CHEBI:456215"/>
        <dbReference type="EC" id="6.3.4.19"/>
    </reaction>
</comment>
<dbReference type="SUPFAM" id="SSF52402">
    <property type="entry name" value="Adenine nucleotide alpha hydrolases-like"/>
    <property type="match status" value="1"/>
</dbReference>
<dbReference type="CDD" id="cd01992">
    <property type="entry name" value="TilS_N"/>
    <property type="match status" value="1"/>
</dbReference>
<dbReference type="RefSeq" id="WP_105192296.1">
    <property type="nucleotide sequence ID" value="NZ_PTQZ01000116.1"/>
</dbReference>
<dbReference type="InterPro" id="IPR012795">
    <property type="entry name" value="tRNA_Ile_lys_synt_N"/>
</dbReference>
<dbReference type="HAMAP" id="MF_01161">
    <property type="entry name" value="tRNA_Ile_lys_synt"/>
    <property type="match status" value="1"/>
</dbReference>
<comment type="domain">
    <text evidence="8">The N-terminal region contains the highly conserved SGGXDS motif, predicted to be a P-loop motif involved in ATP binding.</text>
</comment>
<keyword evidence="5 8" id="KW-0547">Nucleotide-binding</keyword>
<sequence length="458" mass="49508">MSAHEASHPLGALRAFLTARRADAPGIRGLVLAHSGGPDSLTLLLAAAQIAPLLGCRLRALHVHHGLHADADAWAAQAMAQAAAVSVPCDVLRVRVPAGASIEATARAARYDALTACLATDEALLLAHHLDDQAETLLLRLMRGAGLHGLAGMRPVSAWRAPDGRETARWRPWLSLPREALARWRPRAEACLRSHDPLMPAGALDPVHDPANSDPRFDRTLLRHELLPLLSRRWPEAAGQLARSARQLAGQAQALDALADDWLARAVLPSGALSLPLLTGLDDVTLQAVVSRWLSVRGAPSLPVRYWSRLRAELLRARADSLPQLAWAGWSLRRYREAVYLLADASLQALPAGGADWPDPRVPLQWAGREWLAAELVPGLAEDDPRLVLPWRLAPRRGGERWRPPGKAHSVSVKHWCQEMGIPPWERGRVVCLWVGEAVLAVVPVSTGDAGLAASPAP</sequence>
<dbReference type="NCBIfam" id="TIGR02433">
    <property type="entry name" value="lysidine_TilS_C"/>
    <property type="match status" value="1"/>
</dbReference>
<dbReference type="AlphaFoldDB" id="A0A2P6ASC1"/>
<feature type="binding site" evidence="8">
    <location>
        <begin position="35"/>
        <end position="40"/>
    </location>
    <ligand>
        <name>ATP</name>
        <dbReference type="ChEBI" id="CHEBI:30616"/>
    </ligand>
</feature>